<sequence>MFALTIPPAANISPPRPPDKTFTDIYTPSRRQYCAYFLWSLDVTRSVPLHHARKDFLTRAPTGFIRTSKYGKIHSRDCPTNPLCHPSP</sequence>
<dbReference type="AlphaFoldDB" id="U4LFC8"/>
<evidence type="ECO:0000313" key="1">
    <source>
        <dbReference type="EMBL" id="CCX30588.1"/>
    </source>
</evidence>
<gene>
    <name evidence="1" type="ORF">PCON_08787</name>
</gene>
<organism evidence="1 2">
    <name type="scientific">Pyronema omphalodes (strain CBS 100304)</name>
    <name type="common">Pyronema confluens</name>
    <dbReference type="NCBI Taxonomy" id="1076935"/>
    <lineage>
        <taxon>Eukaryota</taxon>
        <taxon>Fungi</taxon>
        <taxon>Dikarya</taxon>
        <taxon>Ascomycota</taxon>
        <taxon>Pezizomycotina</taxon>
        <taxon>Pezizomycetes</taxon>
        <taxon>Pezizales</taxon>
        <taxon>Pyronemataceae</taxon>
        <taxon>Pyronema</taxon>
    </lineage>
</organism>
<dbReference type="Proteomes" id="UP000018144">
    <property type="component" value="Unassembled WGS sequence"/>
</dbReference>
<dbReference type="EMBL" id="HF935442">
    <property type="protein sequence ID" value="CCX30588.1"/>
    <property type="molecule type" value="Genomic_DNA"/>
</dbReference>
<keyword evidence="2" id="KW-1185">Reference proteome</keyword>
<evidence type="ECO:0000313" key="2">
    <source>
        <dbReference type="Proteomes" id="UP000018144"/>
    </source>
</evidence>
<protein>
    <submittedName>
        <fullName evidence="1">Uncharacterized protein</fullName>
    </submittedName>
</protein>
<name>U4LFC8_PYROM</name>
<accession>U4LFC8</accession>
<reference evidence="1 2" key="1">
    <citation type="journal article" date="2013" name="PLoS Genet.">
        <title>The genome and development-dependent transcriptomes of Pyronema confluens: a window into fungal evolution.</title>
        <authorList>
            <person name="Traeger S."/>
            <person name="Altegoer F."/>
            <person name="Freitag M."/>
            <person name="Gabaldon T."/>
            <person name="Kempken F."/>
            <person name="Kumar A."/>
            <person name="Marcet-Houben M."/>
            <person name="Poggeler S."/>
            <person name="Stajich J.E."/>
            <person name="Nowrousian M."/>
        </authorList>
    </citation>
    <scope>NUCLEOTIDE SEQUENCE [LARGE SCALE GENOMIC DNA]</scope>
    <source>
        <strain evidence="2">CBS 100304</strain>
        <tissue evidence="1">Vegetative mycelium</tissue>
    </source>
</reference>
<proteinExistence type="predicted"/>